<comment type="similarity">
    <text evidence="1">In the C-terminal section; belongs to the transposase 35 family.</text>
</comment>
<proteinExistence type="inferred from homology"/>
<dbReference type="GO" id="GO:0032196">
    <property type="term" value="P:transposition"/>
    <property type="evidence" value="ECO:0007669"/>
    <property type="project" value="UniProtKB-KW"/>
</dbReference>
<dbReference type="NCBIfam" id="NF040570">
    <property type="entry name" value="guided_TnpB"/>
    <property type="match status" value="1"/>
</dbReference>
<gene>
    <name evidence="11" type="ORF">DDK22_38625</name>
</gene>
<evidence type="ECO:0000256" key="6">
    <source>
        <dbReference type="ARBA" id="ARBA00023125"/>
    </source>
</evidence>
<dbReference type="InterPro" id="IPR021027">
    <property type="entry name" value="Transposase_put_HTH"/>
</dbReference>
<dbReference type="Pfam" id="PF01385">
    <property type="entry name" value="OrfB_IS605"/>
    <property type="match status" value="1"/>
</dbReference>
<evidence type="ECO:0000259" key="10">
    <source>
        <dbReference type="Pfam" id="PF12323"/>
    </source>
</evidence>
<dbReference type="InterPro" id="IPR010095">
    <property type="entry name" value="Cas12f1-like_TNB"/>
</dbReference>
<evidence type="ECO:0000313" key="11">
    <source>
        <dbReference type="EMBL" id="RCJ03205.1"/>
    </source>
</evidence>
<sequence>MYVKRAYRFRFYPTLAHEPVFSQHFGCVRFVSNHMLARRQQRYTDKQPTSYKDDSSALTLLKKDPAYAWLNDVSSVALQQALRHLDSAFKNFFSGRARFPRFKRKQAAQSFTLMRNAFTLRNGKLTLAKMKEPLDVRWSRELPCEPSSVTVSRDAVGRYFVSLLCEMEVSALPESDKTTAFDLGLSSFLTFADDRSPVAPQKFLAKLLHRVRPLSRALSRKINGSKSRAKARERLARLHARIRDMRRDFLHKLSTGLIRESQAVFAETLSIRGMLKSRLARSIGDAAWGELLRQLAYKASWYGRTFWQAPRTFASSKTCSDCGFKLKALALSTRSWICPDCGSIHERDKNAARNILAAGIQATSTAGRAGA</sequence>
<accession>A0A367P7P7</accession>
<feature type="domain" description="Cas12f1-like TNB" evidence="9">
    <location>
        <begin position="288"/>
        <end position="355"/>
    </location>
</feature>
<comment type="caution">
    <text evidence="11">The sequence shown here is derived from an EMBL/GenBank/DDBJ whole genome shotgun (WGS) entry which is preliminary data.</text>
</comment>
<evidence type="ECO:0000256" key="5">
    <source>
        <dbReference type="ARBA" id="ARBA00022833"/>
    </source>
</evidence>
<reference evidence="11 12" key="1">
    <citation type="submission" date="2018-04" db="EMBL/GenBank/DDBJ databases">
        <title>Cupriavidus necator CR12 genome sequencing and assembly.</title>
        <authorList>
            <person name="Ben Fekih I."/>
            <person name="Mazhar H.S."/>
            <person name="Bello S.K."/>
            <person name="Rensing C."/>
        </authorList>
    </citation>
    <scope>NUCLEOTIDE SEQUENCE [LARGE SCALE GENOMIC DNA]</scope>
    <source>
        <strain evidence="11 12">CR12</strain>
    </source>
</reference>
<dbReference type="RefSeq" id="WP_114136478.1">
    <property type="nucleotide sequence ID" value="NZ_CP068435.1"/>
</dbReference>
<dbReference type="Proteomes" id="UP000253501">
    <property type="component" value="Unassembled WGS sequence"/>
</dbReference>
<feature type="domain" description="Transposase putative helix-turn-helix" evidence="10">
    <location>
        <begin position="1"/>
        <end position="44"/>
    </location>
</feature>
<dbReference type="EMBL" id="QDHA01000207">
    <property type="protein sequence ID" value="RCJ03205.1"/>
    <property type="molecule type" value="Genomic_DNA"/>
</dbReference>
<feature type="domain" description="Probable transposase IS891/IS1136/IS1341" evidence="8">
    <location>
        <begin position="163"/>
        <end position="277"/>
    </location>
</feature>
<dbReference type="Pfam" id="PF12323">
    <property type="entry name" value="HTH_OrfB_IS605"/>
    <property type="match status" value="1"/>
</dbReference>
<evidence type="ECO:0000256" key="3">
    <source>
        <dbReference type="ARBA" id="ARBA00022578"/>
    </source>
</evidence>
<evidence type="ECO:0000313" key="12">
    <source>
        <dbReference type="Proteomes" id="UP000253501"/>
    </source>
</evidence>
<dbReference type="PANTHER" id="PTHR30405:SF25">
    <property type="entry name" value="RNA-GUIDED DNA ENDONUCLEASE INSQ-RELATED"/>
    <property type="match status" value="1"/>
</dbReference>
<keyword evidence="4" id="KW-0479">Metal-binding</keyword>
<dbReference type="GO" id="GO:0006310">
    <property type="term" value="P:DNA recombination"/>
    <property type="evidence" value="ECO:0007669"/>
    <property type="project" value="UniProtKB-KW"/>
</dbReference>
<evidence type="ECO:0000256" key="2">
    <source>
        <dbReference type="ARBA" id="ARBA00011044"/>
    </source>
</evidence>
<protein>
    <submittedName>
        <fullName evidence="11">Transposase</fullName>
    </submittedName>
</protein>
<organism evidence="11 12">
    <name type="scientific">Cupriavidus necator</name>
    <name type="common">Alcaligenes eutrophus</name>
    <name type="synonym">Ralstonia eutropha</name>
    <dbReference type="NCBI Taxonomy" id="106590"/>
    <lineage>
        <taxon>Bacteria</taxon>
        <taxon>Pseudomonadati</taxon>
        <taxon>Pseudomonadota</taxon>
        <taxon>Betaproteobacteria</taxon>
        <taxon>Burkholderiales</taxon>
        <taxon>Burkholderiaceae</taxon>
        <taxon>Cupriavidus</taxon>
    </lineage>
</organism>
<evidence type="ECO:0000256" key="7">
    <source>
        <dbReference type="ARBA" id="ARBA00023172"/>
    </source>
</evidence>
<name>A0A367P7P7_CUPNE</name>
<evidence type="ECO:0000259" key="9">
    <source>
        <dbReference type="Pfam" id="PF07282"/>
    </source>
</evidence>
<keyword evidence="3" id="KW-0815">Transposition</keyword>
<dbReference type="PANTHER" id="PTHR30405">
    <property type="entry name" value="TRANSPOSASE"/>
    <property type="match status" value="1"/>
</dbReference>
<dbReference type="InterPro" id="IPR051399">
    <property type="entry name" value="RNA-guided_DNA_endo/Transpos"/>
</dbReference>
<evidence type="ECO:0000259" key="8">
    <source>
        <dbReference type="Pfam" id="PF01385"/>
    </source>
</evidence>
<keyword evidence="6" id="KW-0238">DNA-binding</keyword>
<dbReference type="AlphaFoldDB" id="A0A367P7P7"/>
<keyword evidence="5" id="KW-0862">Zinc</keyword>
<comment type="similarity">
    <text evidence="2">In the N-terminal section; belongs to the transposase 2 family.</text>
</comment>
<dbReference type="GO" id="GO:0003677">
    <property type="term" value="F:DNA binding"/>
    <property type="evidence" value="ECO:0007669"/>
    <property type="project" value="UniProtKB-KW"/>
</dbReference>
<evidence type="ECO:0000256" key="4">
    <source>
        <dbReference type="ARBA" id="ARBA00022723"/>
    </source>
</evidence>
<dbReference type="InterPro" id="IPR001959">
    <property type="entry name" value="Transposase"/>
</dbReference>
<keyword evidence="7" id="KW-0233">DNA recombination</keyword>
<dbReference type="Pfam" id="PF07282">
    <property type="entry name" value="Cas12f1-like_TNB"/>
    <property type="match status" value="1"/>
</dbReference>
<dbReference type="GO" id="GO:0046872">
    <property type="term" value="F:metal ion binding"/>
    <property type="evidence" value="ECO:0007669"/>
    <property type="project" value="UniProtKB-KW"/>
</dbReference>
<evidence type="ECO:0000256" key="1">
    <source>
        <dbReference type="ARBA" id="ARBA00008761"/>
    </source>
</evidence>
<dbReference type="NCBIfam" id="TIGR01766">
    <property type="entry name" value="IS200/IS605 family accessory protein TnpB-like domain"/>
    <property type="match status" value="1"/>
</dbReference>